<comment type="caution">
    <text evidence="1">The sequence shown here is derived from an EMBL/GenBank/DDBJ whole genome shotgun (WGS) entry which is preliminary data.</text>
</comment>
<protein>
    <submittedName>
        <fullName evidence="1">Uncharacterized protein</fullName>
    </submittedName>
</protein>
<dbReference type="EMBL" id="MGHD01000007">
    <property type="protein sequence ID" value="OGM60229.1"/>
    <property type="molecule type" value="Genomic_DNA"/>
</dbReference>
<dbReference type="Proteomes" id="UP000176404">
    <property type="component" value="Unassembled WGS sequence"/>
</dbReference>
<reference evidence="1 2" key="1">
    <citation type="journal article" date="2016" name="Nat. Commun.">
        <title>Thousands of microbial genomes shed light on interconnected biogeochemical processes in an aquifer system.</title>
        <authorList>
            <person name="Anantharaman K."/>
            <person name="Brown C.T."/>
            <person name="Hug L.A."/>
            <person name="Sharon I."/>
            <person name="Castelle C.J."/>
            <person name="Probst A.J."/>
            <person name="Thomas B.C."/>
            <person name="Singh A."/>
            <person name="Wilkins M.J."/>
            <person name="Karaoz U."/>
            <person name="Brodie E.L."/>
            <person name="Williams K.H."/>
            <person name="Hubbard S.S."/>
            <person name="Banfield J.F."/>
        </authorList>
    </citation>
    <scope>NUCLEOTIDE SEQUENCE [LARGE SCALE GENOMIC DNA]</scope>
</reference>
<organism evidence="1 2">
    <name type="scientific">Candidatus Woesebacteria bacterium RIFCSPLOWO2_01_FULL_39_10b</name>
    <dbReference type="NCBI Taxonomy" id="1802517"/>
    <lineage>
        <taxon>Bacteria</taxon>
        <taxon>Candidatus Woeseibacteriota</taxon>
    </lineage>
</organism>
<dbReference type="AlphaFoldDB" id="A0A1F8B979"/>
<sequence length="331" mass="39032">MDSTKWELSEPDDEEMKFEVYTNYISGLSYLLNSSYKSIVDQLTNIDLKHTILQNNQANKSEVQKFLNNSWNSERILNSPKELNLDSSFVKFANHWSPVLAYYSIFLCFQSLFLSLGWEKIIEHRSFLDKVSSLINKKRLPFIYPWTHLCWGCSYYKKEKFNFDVNLSEVNKFSPLTNPVFSNESVFIAKILRTTRRKQEEYRELIWKRGGKVKNVDGSRKKIYRLKEKQMISDNIQKTSLFDFLYRLRIRSNYEDADIFFMGTRNQATVINYFRSLTNITNYSLFFIESLIASAIGVNNFIDIANTFIKSSGNYNYGIARRIEKHIDSNV</sequence>
<evidence type="ECO:0000313" key="1">
    <source>
        <dbReference type="EMBL" id="OGM60229.1"/>
    </source>
</evidence>
<gene>
    <name evidence="1" type="ORF">A2892_04265</name>
</gene>
<evidence type="ECO:0000313" key="2">
    <source>
        <dbReference type="Proteomes" id="UP000176404"/>
    </source>
</evidence>
<name>A0A1F8B979_9BACT</name>
<accession>A0A1F8B979</accession>
<proteinExistence type="predicted"/>